<gene>
    <name evidence="1" type="ORF">JOF35_001460</name>
</gene>
<sequence length="29" mass="3069">MAASLIMVVALLVVVVPLANRAYERAAAR</sequence>
<reference evidence="1 2" key="1">
    <citation type="submission" date="2023-07" db="EMBL/GenBank/DDBJ databases">
        <title>Sequencing the genomes of 1000 actinobacteria strains.</title>
        <authorList>
            <person name="Klenk H.-P."/>
        </authorList>
    </citation>
    <scope>NUCLEOTIDE SEQUENCE [LARGE SCALE GENOMIC DNA]</scope>
    <source>
        <strain evidence="1 2">DSM 41600</strain>
    </source>
</reference>
<comment type="caution">
    <text evidence="1">The sequence shown here is derived from an EMBL/GenBank/DDBJ whole genome shotgun (WGS) entry which is preliminary data.</text>
</comment>
<keyword evidence="2" id="KW-1185">Reference proteome</keyword>
<name>A0ABT9KL82_9ACTN</name>
<evidence type="ECO:0000313" key="1">
    <source>
        <dbReference type="EMBL" id="MDP9609183.1"/>
    </source>
</evidence>
<dbReference type="EMBL" id="JAURUE010000001">
    <property type="protein sequence ID" value="MDP9609183.1"/>
    <property type="molecule type" value="Genomic_DNA"/>
</dbReference>
<organism evidence="1 2">
    <name type="scientific">Streptomyces demainii</name>
    <dbReference type="NCBI Taxonomy" id="588122"/>
    <lineage>
        <taxon>Bacteria</taxon>
        <taxon>Bacillati</taxon>
        <taxon>Actinomycetota</taxon>
        <taxon>Actinomycetes</taxon>
        <taxon>Kitasatosporales</taxon>
        <taxon>Streptomycetaceae</taxon>
        <taxon>Streptomyces</taxon>
    </lineage>
</organism>
<proteinExistence type="predicted"/>
<accession>A0ABT9KL82</accession>
<protein>
    <submittedName>
        <fullName evidence="1">Uncharacterized protein</fullName>
    </submittedName>
</protein>
<evidence type="ECO:0000313" key="2">
    <source>
        <dbReference type="Proteomes" id="UP001234880"/>
    </source>
</evidence>
<dbReference type="Proteomes" id="UP001234880">
    <property type="component" value="Unassembled WGS sequence"/>
</dbReference>